<reference evidence="3 4" key="1">
    <citation type="submission" date="2020-08" db="EMBL/GenBank/DDBJ databases">
        <title>Draft genome sequencing of an Anaerocolumna strain isolated from anoxic soil subjected to BSD treatment.</title>
        <authorList>
            <person name="Uek A."/>
            <person name="Tonouchi A."/>
        </authorList>
    </citation>
    <scope>NUCLEOTIDE SEQUENCE [LARGE SCALE GENOMIC DNA]</scope>
    <source>
        <strain evidence="3 4">CTTW</strain>
    </source>
</reference>
<dbReference type="GO" id="GO:0005829">
    <property type="term" value="C:cytosol"/>
    <property type="evidence" value="ECO:0007669"/>
    <property type="project" value="TreeGrafter"/>
</dbReference>
<reference evidence="3 4" key="2">
    <citation type="submission" date="2020-08" db="EMBL/GenBank/DDBJ databases">
        <authorList>
            <person name="Ueki A."/>
            <person name="Tonouchi A."/>
        </authorList>
    </citation>
    <scope>NUCLEOTIDE SEQUENCE [LARGE SCALE GENOMIC DNA]</scope>
    <source>
        <strain evidence="3 4">CTTW</strain>
    </source>
</reference>
<gene>
    <name evidence="3" type="ORF">bsdcttw_15030</name>
</gene>
<dbReference type="CDD" id="cd00093">
    <property type="entry name" value="HTH_XRE"/>
    <property type="match status" value="1"/>
</dbReference>
<organism evidence="3 4">
    <name type="scientific">Anaerocolumna chitinilytica</name>
    <dbReference type="NCBI Taxonomy" id="1727145"/>
    <lineage>
        <taxon>Bacteria</taxon>
        <taxon>Bacillati</taxon>
        <taxon>Bacillota</taxon>
        <taxon>Clostridia</taxon>
        <taxon>Lachnospirales</taxon>
        <taxon>Lachnospiraceae</taxon>
        <taxon>Anaerocolumna</taxon>
    </lineage>
</organism>
<dbReference type="EMBL" id="AP023368">
    <property type="protein sequence ID" value="BCJ98462.1"/>
    <property type="molecule type" value="Genomic_DNA"/>
</dbReference>
<dbReference type="Gene3D" id="1.10.260.40">
    <property type="entry name" value="lambda repressor-like DNA-binding domains"/>
    <property type="match status" value="1"/>
</dbReference>
<name>A0A7I8DJF9_9FIRM</name>
<dbReference type="InterPro" id="IPR050807">
    <property type="entry name" value="TransReg_Diox_bact_type"/>
</dbReference>
<evidence type="ECO:0000259" key="2">
    <source>
        <dbReference type="PROSITE" id="PS50943"/>
    </source>
</evidence>
<dbReference type="KEGG" id="acht:bsdcttw_15030"/>
<keyword evidence="1" id="KW-0238">DNA-binding</keyword>
<dbReference type="PANTHER" id="PTHR46797:SF1">
    <property type="entry name" value="METHYLPHOSPHONATE SYNTHASE"/>
    <property type="match status" value="1"/>
</dbReference>
<dbReference type="GO" id="GO:0003677">
    <property type="term" value="F:DNA binding"/>
    <property type="evidence" value="ECO:0007669"/>
    <property type="project" value="UniProtKB-KW"/>
</dbReference>
<dbReference type="InterPro" id="IPR010982">
    <property type="entry name" value="Lambda_DNA-bd_dom_sf"/>
</dbReference>
<feature type="domain" description="HTH cro/C1-type" evidence="2">
    <location>
        <begin position="5"/>
        <end position="59"/>
    </location>
</feature>
<protein>
    <recommendedName>
        <fullName evidence="2">HTH cro/C1-type domain-containing protein</fullName>
    </recommendedName>
</protein>
<dbReference type="SMART" id="SM00530">
    <property type="entry name" value="HTH_XRE"/>
    <property type="match status" value="1"/>
</dbReference>
<evidence type="ECO:0000313" key="4">
    <source>
        <dbReference type="Proteomes" id="UP000515703"/>
    </source>
</evidence>
<dbReference type="Pfam" id="PF01381">
    <property type="entry name" value="HTH_3"/>
    <property type="match status" value="1"/>
</dbReference>
<proteinExistence type="predicted"/>
<dbReference type="PANTHER" id="PTHR46797">
    <property type="entry name" value="HTH-TYPE TRANSCRIPTIONAL REGULATOR"/>
    <property type="match status" value="1"/>
</dbReference>
<dbReference type="GO" id="GO:0003700">
    <property type="term" value="F:DNA-binding transcription factor activity"/>
    <property type="evidence" value="ECO:0007669"/>
    <property type="project" value="TreeGrafter"/>
</dbReference>
<dbReference type="InterPro" id="IPR001387">
    <property type="entry name" value="Cro/C1-type_HTH"/>
</dbReference>
<dbReference type="PROSITE" id="PS50943">
    <property type="entry name" value="HTH_CROC1"/>
    <property type="match status" value="1"/>
</dbReference>
<accession>A0A7I8DJF9</accession>
<dbReference type="SUPFAM" id="SSF47413">
    <property type="entry name" value="lambda repressor-like DNA-binding domains"/>
    <property type="match status" value="1"/>
</dbReference>
<evidence type="ECO:0000313" key="3">
    <source>
        <dbReference type="EMBL" id="BCJ98462.1"/>
    </source>
</evidence>
<dbReference type="Proteomes" id="UP000515703">
    <property type="component" value="Chromosome"/>
</dbReference>
<evidence type="ECO:0000256" key="1">
    <source>
        <dbReference type="ARBA" id="ARBA00023125"/>
    </source>
</evidence>
<keyword evidence="4" id="KW-1185">Reference proteome</keyword>
<sequence length="169" mass="19374">MHRRIRNLRIHLKLTQKQFADKLGVSHAYISKIENRKTPITNNFLVNLADTFNIDIAQLKNETPSISESSENISITVKNSIINFLESVDDQLFNSLVYDLTKLISVINPQESLYHKLTSYKNELEAEKRGLIFIALQDIKGIRSCDLKVRLAFLPNKNINATYKTVLIS</sequence>
<dbReference type="AlphaFoldDB" id="A0A7I8DJF9"/>
<dbReference type="RefSeq" id="WP_185258790.1">
    <property type="nucleotide sequence ID" value="NZ_AP023368.1"/>
</dbReference>